<comment type="subunit">
    <text evidence="6">Component of the mitochondrial small ribosomal subunit.</text>
</comment>
<dbReference type="GO" id="GO:0003735">
    <property type="term" value="F:structural constituent of ribosome"/>
    <property type="evidence" value="ECO:0007669"/>
    <property type="project" value="UniProtKB-UniRule"/>
</dbReference>
<dbReference type="OrthoDB" id="5542239at2759"/>
<keyword evidence="9" id="KW-1185">Reference proteome</keyword>
<comment type="subcellular location">
    <subcellularLocation>
        <location evidence="1 6">Mitochondrion</location>
    </subcellularLocation>
</comment>
<protein>
    <recommendedName>
        <fullName evidence="6">37S ribosomal protein S25, mitochondrial</fullName>
    </recommendedName>
</protein>
<keyword evidence="3 6" id="KW-0689">Ribosomal protein</keyword>
<gene>
    <name evidence="8" type="ORF">CLIB1423_03S04456</name>
</gene>
<dbReference type="AlphaFoldDB" id="A0A9P0QMD1"/>
<accession>A0A9P0QMD1</accession>
<evidence type="ECO:0000256" key="2">
    <source>
        <dbReference type="ARBA" id="ARBA00009864"/>
    </source>
</evidence>
<feature type="region of interest" description="Disordered" evidence="7">
    <location>
        <begin position="250"/>
        <end position="278"/>
    </location>
</feature>
<dbReference type="PANTHER" id="PTHR37799">
    <property type="entry name" value="37S RIBOSOMAL PROTEIN S25, MITOCHONDRIAL"/>
    <property type="match status" value="1"/>
</dbReference>
<dbReference type="GO" id="GO:0005763">
    <property type="term" value="C:mitochondrial small ribosomal subunit"/>
    <property type="evidence" value="ECO:0007669"/>
    <property type="project" value="UniProtKB-UniRule"/>
</dbReference>
<reference evidence="8" key="1">
    <citation type="submission" date="2022-03" db="EMBL/GenBank/DDBJ databases">
        <authorList>
            <person name="Legras J.-L."/>
            <person name="Devillers H."/>
            <person name="Grondin C."/>
        </authorList>
    </citation>
    <scope>NUCLEOTIDE SEQUENCE</scope>
    <source>
        <strain evidence="8">CLIB 1423</strain>
    </source>
</reference>
<evidence type="ECO:0000256" key="4">
    <source>
        <dbReference type="ARBA" id="ARBA00023128"/>
    </source>
</evidence>
<evidence type="ECO:0000256" key="6">
    <source>
        <dbReference type="PIRNR" id="PIRNR029764"/>
    </source>
</evidence>
<evidence type="ECO:0000256" key="3">
    <source>
        <dbReference type="ARBA" id="ARBA00022980"/>
    </source>
</evidence>
<dbReference type="PIRSF" id="PIRSF029764">
    <property type="entry name" value="RSM25"/>
    <property type="match status" value="1"/>
</dbReference>
<evidence type="ECO:0000256" key="5">
    <source>
        <dbReference type="ARBA" id="ARBA00023274"/>
    </source>
</evidence>
<comment type="similarity">
    <text evidence="2">Belongs to the mitochondrion-specific ribosomal protein mS23 family.</text>
</comment>
<dbReference type="Proteomes" id="UP000837801">
    <property type="component" value="Unassembled WGS sequence"/>
</dbReference>
<dbReference type="Pfam" id="PF13741">
    <property type="entry name" value="MRP-S25"/>
    <property type="match status" value="1"/>
</dbReference>
<keyword evidence="4 6" id="KW-0496">Mitochondrion</keyword>
<dbReference type="EMBL" id="CAKXYY010000003">
    <property type="protein sequence ID" value="CAH2351356.1"/>
    <property type="molecule type" value="Genomic_DNA"/>
</dbReference>
<evidence type="ECO:0000256" key="1">
    <source>
        <dbReference type="ARBA" id="ARBA00004173"/>
    </source>
</evidence>
<evidence type="ECO:0000313" key="8">
    <source>
        <dbReference type="EMBL" id="CAH2351356.1"/>
    </source>
</evidence>
<dbReference type="InterPro" id="IPR016939">
    <property type="entry name" value="Ribosomal_mS23_fun"/>
</dbReference>
<evidence type="ECO:0000256" key="7">
    <source>
        <dbReference type="SAM" id="MobiDB-lite"/>
    </source>
</evidence>
<name>A0A9P0QMD1_9ASCO</name>
<evidence type="ECO:0000313" key="9">
    <source>
        <dbReference type="Proteomes" id="UP000837801"/>
    </source>
</evidence>
<keyword evidence="5 6" id="KW-0687">Ribonucleoprotein</keyword>
<organism evidence="8 9">
    <name type="scientific">[Candida] railenensis</name>
    <dbReference type="NCBI Taxonomy" id="45579"/>
    <lineage>
        <taxon>Eukaryota</taxon>
        <taxon>Fungi</taxon>
        <taxon>Dikarya</taxon>
        <taxon>Ascomycota</taxon>
        <taxon>Saccharomycotina</taxon>
        <taxon>Pichiomycetes</taxon>
        <taxon>Debaryomycetaceae</taxon>
        <taxon>Kurtzmaniella</taxon>
    </lineage>
</organism>
<dbReference type="PANTHER" id="PTHR37799:SF1">
    <property type="entry name" value="SMALL RIBOSOMAL SUBUNIT PROTEIN MS23"/>
    <property type="match status" value="1"/>
</dbReference>
<proteinExistence type="inferred from homology"/>
<comment type="caution">
    <text evidence="8">The sequence shown here is derived from an EMBL/GenBank/DDBJ whole genome shotgun (WGS) entry which is preliminary data.</text>
</comment>
<sequence length="278" mass="32063">MKLQTGATSVLERTSHYLKAGSLRERPAWFNVVGSNPPMTDLTKKAKLFQAENPRKDPGESIYQKKNRQYHFNKVQYKTRTSSVDRKHRHDVVSKLPKLNFLEDQLRDVFYHQHPWEFARPKVLVENEGNDNDTCNWSHMLQLSKPLDGESVVQRTLWLLKDSKKQKGEASQPLSLFEAYDKARFEFYRLRMDEEMSSTVSKEESTMLGTVFNTTHLDWGVAQEQQFVDVWAQVATEQTQIYEAQRGGKMASHGSMGAEEDEAVNDSSAWVAAEEKVE</sequence>